<reference evidence="1 2" key="1">
    <citation type="submission" date="2009-12" db="EMBL/GenBank/DDBJ databases">
        <title>The draft genome of Batrachochytrium dendrobatidis.</title>
        <authorList>
            <consortium name="US DOE Joint Genome Institute (JGI-PGF)"/>
            <person name="Kuo A."/>
            <person name="Salamov A."/>
            <person name="Schmutz J."/>
            <person name="Lucas S."/>
            <person name="Pitluck S."/>
            <person name="Rosenblum E."/>
            <person name="Stajich J."/>
            <person name="Eisen M."/>
            <person name="Grigoriev I.V."/>
        </authorList>
    </citation>
    <scope>NUCLEOTIDE SEQUENCE [LARGE SCALE GENOMIC DNA]</scope>
    <source>
        <strain evidence="2">JAM81 / FGSC 10211</strain>
    </source>
</reference>
<dbReference type="HOGENOM" id="CLU_496934_0_0_1"/>
<sequence length="548" mass="61900">MMASELWVKLGSYNAVEVSTEGCRNVDKFLKACKRELPRLLDAYDSAQLSLSTTAGGPALRPGLLLSDILSQPGYVENTAKAPLFISVADSSAQRTTGADMNIVTNAFPPLGRRQLYSSAKSTTRQQSIYGITVQVEIGNFGILQELKLERLNKTGSLLWTEVVLSDRNTLDNWSGEIDIQTYVKNALKDCSRVCPFLKSLDVYREQTFSFAQIMDKKQGNRADAIVFVKDTAFITGVAEVKVPGSNLDDIYQIVDYMVDLRNSFNVRYVFGVYTTYEEWKILWFEDSQEAAESDSKERYDELCLAGSANEYAITEGAVKIFQSKTYRFCDPELIECLATLLYKVSMTPVYNPTKFIDDRSRYVYATATSIQYKSLPKRLEYFKYAMPPKQTRNFYILSYFHRGGDGRVVLVTSESGNLAVIKCKFSSLQTWNKISSKFNYDLLSEELEDCVNTQQLDAYQVSPLLAAKEALSTVADKLSSHMDLCFRHVALLPKRNSQTDFYDFQAILIDLTRVESELDPQVAHSRAAEGYAKLELELDQIKKAFPN</sequence>
<dbReference type="PANTHER" id="PTHR34871">
    <property type="entry name" value="DUF5898 DOMAIN-CONTAINING PROTEIN"/>
    <property type="match status" value="1"/>
</dbReference>
<gene>
    <name evidence="1" type="ORF">BATDEDRAFT_22851</name>
</gene>
<dbReference type="AlphaFoldDB" id="F4NVZ4"/>
<dbReference type="OrthoDB" id="2137386at2759"/>
<protein>
    <submittedName>
        <fullName evidence="1">Uncharacterized protein</fullName>
    </submittedName>
</protein>
<organism evidence="1 2">
    <name type="scientific">Batrachochytrium dendrobatidis (strain JAM81 / FGSC 10211)</name>
    <name type="common">Frog chytrid fungus</name>
    <dbReference type="NCBI Taxonomy" id="684364"/>
    <lineage>
        <taxon>Eukaryota</taxon>
        <taxon>Fungi</taxon>
        <taxon>Fungi incertae sedis</taxon>
        <taxon>Chytridiomycota</taxon>
        <taxon>Chytridiomycota incertae sedis</taxon>
        <taxon>Chytridiomycetes</taxon>
        <taxon>Rhizophydiales</taxon>
        <taxon>Rhizophydiales incertae sedis</taxon>
        <taxon>Batrachochytrium</taxon>
    </lineage>
</organism>
<dbReference type="PANTHER" id="PTHR34871:SF1">
    <property type="entry name" value="DUF5898 DOMAIN-CONTAINING PROTEIN"/>
    <property type="match status" value="1"/>
</dbReference>
<evidence type="ECO:0000313" key="1">
    <source>
        <dbReference type="EMBL" id="EGF82389.1"/>
    </source>
</evidence>
<dbReference type="EMBL" id="GL882880">
    <property type="protein sequence ID" value="EGF82389.1"/>
    <property type="molecule type" value="Genomic_DNA"/>
</dbReference>
<evidence type="ECO:0000313" key="2">
    <source>
        <dbReference type="Proteomes" id="UP000007241"/>
    </source>
</evidence>
<dbReference type="GeneID" id="18238065"/>
<name>F4NVZ4_BATDJ</name>
<dbReference type="Proteomes" id="UP000007241">
    <property type="component" value="Unassembled WGS sequence"/>
</dbReference>
<proteinExistence type="predicted"/>
<dbReference type="RefSeq" id="XP_006676650.1">
    <property type="nucleotide sequence ID" value="XM_006676587.1"/>
</dbReference>
<keyword evidence="2" id="KW-1185">Reference proteome</keyword>
<accession>F4NVZ4</accession>
<dbReference type="InParanoid" id="F4NVZ4"/>